<evidence type="ECO:0000256" key="3">
    <source>
        <dbReference type="ARBA" id="ARBA00022833"/>
    </source>
</evidence>
<evidence type="ECO:0000256" key="2">
    <source>
        <dbReference type="ARBA" id="ARBA00022771"/>
    </source>
</evidence>
<organism evidence="6 7">
    <name type="scientific">Leucosporidium creatinivorum</name>
    <dbReference type="NCBI Taxonomy" id="106004"/>
    <lineage>
        <taxon>Eukaryota</taxon>
        <taxon>Fungi</taxon>
        <taxon>Dikarya</taxon>
        <taxon>Basidiomycota</taxon>
        <taxon>Pucciniomycotina</taxon>
        <taxon>Microbotryomycetes</taxon>
        <taxon>Leucosporidiales</taxon>
        <taxon>Leucosporidium</taxon>
    </lineage>
</organism>
<proteinExistence type="predicted"/>
<dbReference type="InParanoid" id="A0A1Y2DCD0"/>
<accession>A0A1Y2DCD0</accession>
<dbReference type="SUPFAM" id="SSF144232">
    <property type="entry name" value="HIT/MYND zinc finger-like"/>
    <property type="match status" value="1"/>
</dbReference>
<dbReference type="GO" id="GO:0008270">
    <property type="term" value="F:zinc ion binding"/>
    <property type="evidence" value="ECO:0007669"/>
    <property type="project" value="UniProtKB-KW"/>
</dbReference>
<dbReference type="Pfam" id="PF01753">
    <property type="entry name" value="zf-MYND"/>
    <property type="match status" value="1"/>
</dbReference>
<reference evidence="6 7" key="1">
    <citation type="submission" date="2016-07" db="EMBL/GenBank/DDBJ databases">
        <title>Pervasive Adenine N6-methylation of Active Genes in Fungi.</title>
        <authorList>
            <consortium name="DOE Joint Genome Institute"/>
            <person name="Mondo S.J."/>
            <person name="Dannebaum R.O."/>
            <person name="Kuo R.C."/>
            <person name="Labutti K."/>
            <person name="Haridas S."/>
            <person name="Kuo A."/>
            <person name="Salamov A."/>
            <person name="Ahrendt S.R."/>
            <person name="Lipzen A."/>
            <person name="Sullivan W."/>
            <person name="Andreopoulos W.B."/>
            <person name="Clum A."/>
            <person name="Lindquist E."/>
            <person name="Daum C."/>
            <person name="Ramamoorthy G.K."/>
            <person name="Gryganskyi A."/>
            <person name="Culley D."/>
            <person name="Magnuson J.K."/>
            <person name="James T.Y."/>
            <person name="O'Malley M.A."/>
            <person name="Stajich J.E."/>
            <person name="Spatafora J.W."/>
            <person name="Visel A."/>
            <person name="Grigoriev I.V."/>
        </authorList>
    </citation>
    <scope>NUCLEOTIDE SEQUENCE [LARGE SCALE GENOMIC DNA]</scope>
    <source>
        <strain evidence="6 7">62-1032</strain>
    </source>
</reference>
<evidence type="ECO:0000313" key="6">
    <source>
        <dbReference type="EMBL" id="ORY56794.1"/>
    </source>
</evidence>
<dbReference type="Proteomes" id="UP000193467">
    <property type="component" value="Unassembled WGS sequence"/>
</dbReference>
<evidence type="ECO:0000256" key="1">
    <source>
        <dbReference type="ARBA" id="ARBA00022723"/>
    </source>
</evidence>
<dbReference type="AlphaFoldDB" id="A0A1Y2DCD0"/>
<comment type="caution">
    <text evidence="6">The sequence shown here is derived from an EMBL/GenBank/DDBJ whole genome shotgun (WGS) entry which is preliminary data.</text>
</comment>
<feature type="domain" description="MYND-type" evidence="5">
    <location>
        <begin position="129"/>
        <end position="166"/>
    </location>
</feature>
<keyword evidence="3" id="KW-0862">Zinc</keyword>
<evidence type="ECO:0000313" key="7">
    <source>
        <dbReference type="Proteomes" id="UP000193467"/>
    </source>
</evidence>
<dbReference type="STRING" id="106004.A0A1Y2DCD0"/>
<dbReference type="InterPro" id="IPR002893">
    <property type="entry name" value="Znf_MYND"/>
</dbReference>
<protein>
    <recommendedName>
        <fullName evidence="5">MYND-type domain-containing protein</fullName>
    </recommendedName>
</protein>
<gene>
    <name evidence="6" type="ORF">BCR35DRAFT_326931</name>
</gene>
<keyword evidence="2 4" id="KW-0863">Zinc-finger</keyword>
<dbReference type="PROSITE" id="PS50865">
    <property type="entry name" value="ZF_MYND_2"/>
    <property type="match status" value="1"/>
</dbReference>
<dbReference type="Gene3D" id="6.10.140.2220">
    <property type="match status" value="1"/>
</dbReference>
<keyword evidence="1" id="KW-0479">Metal-binding</keyword>
<keyword evidence="7" id="KW-1185">Reference proteome</keyword>
<name>A0A1Y2DCD0_9BASI</name>
<evidence type="ECO:0000259" key="5">
    <source>
        <dbReference type="PROSITE" id="PS50865"/>
    </source>
</evidence>
<dbReference type="EMBL" id="MCGR01000084">
    <property type="protein sequence ID" value="ORY56794.1"/>
    <property type="molecule type" value="Genomic_DNA"/>
</dbReference>
<sequence>MPHSLELDGLHFPAFADLPPHGDAPLRGWVLLGVVFQDTSLLSRSVYWCRDREGKQFTVALYFDNGVPKPKIAVGNTLCLENATTHYFLDGQVGVRVEEPESIKVLKTSLHALTTLNKEMRVPSPEMKCSKCGKADSKNRCAKCQTLYCSKECQSADWTAGHKRRCLLAGQLVEWNKKYE</sequence>
<evidence type="ECO:0000256" key="4">
    <source>
        <dbReference type="PROSITE-ProRule" id="PRU00134"/>
    </source>
</evidence>
<dbReference type="OrthoDB" id="265717at2759"/>